<reference evidence="1 2" key="1">
    <citation type="submission" date="2024-03" db="EMBL/GenBank/DDBJ databases">
        <title>Adaptation during the transition from Ophiocordyceps entomopathogen to insect associate is accompanied by gene loss and intensified selection.</title>
        <authorList>
            <person name="Ward C.M."/>
            <person name="Onetto C.A."/>
            <person name="Borneman A.R."/>
        </authorList>
    </citation>
    <scope>NUCLEOTIDE SEQUENCE [LARGE SCALE GENOMIC DNA]</scope>
    <source>
        <strain evidence="1">AWRI1</strain>
        <tissue evidence="1">Single Adult Female</tissue>
    </source>
</reference>
<sequence length="201" mass="22524">MVNAKMNVEAPPPDPEAAQLEIEFIDFEKKADELIQSGRQYFIGLLQNKNARTTIGVILLSFKSMLEDESCAQMMTSVSQQIKDTLIDGEKGSVSVTYINDSVLEVFTNELIAETFQALLTSFQHVIVNPGTPIVLDQIFDVVTELSTFDRAEDLIQAVENGVLVITRKDDPREYVYKGFSNLKSLMTISKREKVMNFMSG</sequence>
<organism evidence="1 2">
    <name type="scientific">Parthenolecanium corni</name>
    <dbReference type="NCBI Taxonomy" id="536013"/>
    <lineage>
        <taxon>Eukaryota</taxon>
        <taxon>Metazoa</taxon>
        <taxon>Ecdysozoa</taxon>
        <taxon>Arthropoda</taxon>
        <taxon>Hexapoda</taxon>
        <taxon>Insecta</taxon>
        <taxon>Pterygota</taxon>
        <taxon>Neoptera</taxon>
        <taxon>Paraneoptera</taxon>
        <taxon>Hemiptera</taxon>
        <taxon>Sternorrhyncha</taxon>
        <taxon>Coccoidea</taxon>
        <taxon>Coccidae</taxon>
        <taxon>Parthenolecanium</taxon>
    </lineage>
</organism>
<evidence type="ECO:0000313" key="1">
    <source>
        <dbReference type="EMBL" id="KAK7598101.1"/>
    </source>
</evidence>
<dbReference type="Proteomes" id="UP001367676">
    <property type="component" value="Unassembled WGS sequence"/>
</dbReference>
<dbReference type="EMBL" id="JBBCAQ010000014">
    <property type="protein sequence ID" value="KAK7598101.1"/>
    <property type="molecule type" value="Genomic_DNA"/>
</dbReference>
<evidence type="ECO:0000313" key="2">
    <source>
        <dbReference type="Proteomes" id="UP001367676"/>
    </source>
</evidence>
<name>A0AAN9Y7J5_9HEMI</name>
<keyword evidence="2" id="KW-1185">Reference proteome</keyword>
<accession>A0AAN9Y7J5</accession>
<protein>
    <submittedName>
        <fullName evidence="1">Uncharacterized protein</fullName>
    </submittedName>
</protein>
<proteinExistence type="predicted"/>
<gene>
    <name evidence="1" type="ORF">V9T40_006336</name>
</gene>
<comment type="caution">
    <text evidence="1">The sequence shown here is derived from an EMBL/GenBank/DDBJ whole genome shotgun (WGS) entry which is preliminary data.</text>
</comment>
<dbReference type="AlphaFoldDB" id="A0AAN9Y7J5"/>